<evidence type="ECO:0000256" key="1">
    <source>
        <dbReference type="SAM" id="MobiDB-lite"/>
    </source>
</evidence>
<dbReference type="EMBL" id="GADI01008542">
    <property type="protein sequence ID" value="JAA65266.1"/>
    <property type="molecule type" value="mRNA"/>
</dbReference>
<accession>A0A0K8R2T1</accession>
<feature type="region of interest" description="Disordered" evidence="1">
    <location>
        <begin position="93"/>
        <end position="170"/>
    </location>
</feature>
<dbReference type="AlphaFoldDB" id="A0A0K8R2T1"/>
<feature type="compositionally biased region" description="Basic and acidic residues" evidence="1">
    <location>
        <begin position="102"/>
        <end position="112"/>
    </location>
</feature>
<organism evidence="2">
    <name type="scientific">Ixodes ricinus</name>
    <name type="common">Common tick</name>
    <name type="synonym">Acarus ricinus</name>
    <dbReference type="NCBI Taxonomy" id="34613"/>
    <lineage>
        <taxon>Eukaryota</taxon>
        <taxon>Metazoa</taxon>
        <taxon>Ecdysozoa</taxon>
        <taxon>Arthropoda</taxon>
        <taxon>Chelicerata</taxon>
        <taxon>Arachnida</taxon>
        <taxon>Acari</taxon>
        <taxon>Parasitiformes</taxon>
        <taxon>Ixodida</taxon>
        <taxon>Ixodoidea</taxon>
        <taxon>Ixodidae</taxon>
        <taxon>Ixodinae</taxon>
        <taxon>Ixodes</taxon>
    </lineage>
</organism>
<feature type="region of interest" description="Disordered" evidence="1">
    <location>
        <begin position="9"/>
        <end position="28"/>
    </location>
</feature>
<evidence type="ECO:0000313" key="2">
    <source>
        <dbReference type="EMBL" id="JAA65266.1"/>
    </source>
</evidence>
<feature type="compositionally biased region" description="Polar residues" evidence="1">
    <location>
        <begin position="160"/>
        <end position="170"/>
    </location>
</feature>
<sequence>TTYCVSTQRPSYGGGGIRDATRSSRRGRRHDGWTVTRSFRFQGKWPVQEGFLQLASLACLALCCAWLARAAPVMTLVGSSTQVSVHAMTDTTHALSTTDASSTEKAEPRSDDSATVVAVSEQASKSTESSTTSSSTTTSSEVTSVPPQKHSKPTRRVVQVTASSLPSSTP</sequence>
<reference evidence="2" key="1">
    <citation type="submission" date="2012-12" db="EMBL/GenBank/DDBJ databases">
        <title>Identification and characterization of a phenylalanine ammonia-lyase gene family in Isatis indigotica Fort.</title>
        <authorList>
            <person name="Liu Q."/>
            <person name="Chen J."/>
            <person name="Zhou X."/>
            <person name="Di P."/>
            <person name="Xiao Y."/>
            <person name="Xuan H."/>
            <person name="Zhang L."/>
            <person name="Chen W."/>
        </authorList>
    </citation>
    <scope>NUCLEOTIDE SEQUENCE</scope>
    <source>
        <tissue evidence="2">Salivary gland</tissue>
    </source>
</reference>
<protein>
    <submittedName>
        <fullName evidence="2">Putative mucin</fullName>
    </submittedName>
</protein>
<feature type="non-terminal residue" evidence="2">
    <location>
        <position position="170"/>
    </location>
</feature>
<feature type="compositionally biased region" description="Low complexity" evidence="1">
    <location>
        <begin position="126"/>
        <end position="145"/>
    </location>
</feature>
<proteinExistence type="evidence at transcript level"/>
<feature type="non-terminal residue" evidence="2">
    <location>
        <position position="1"/>
    </location>
</feature>
<name>A0A0K8R2T1_IXORI</name>